<accession>A0AAU8JEX8</accession>
<dbReference type="Pfam" id="PF07176">
    <property type="entry name" value="DUF1400"/>
    <property type="match status" value="1"/>
</dbReference>
<evidence type="ECO:0000313" key="2">
    <source>
        <dbReference type="EMBL" id="XCM37293.1"/>
    </source>
</evidence>
<gene>
    <name evidence="2" type="ORF">ABWT76_000041</name>
</gene>
<dbReference type="InterPro" id="IPR010802">
    <property type="entry name" value="DUF1400"/>
</dbReference>
<dbReference type="AlphaFoldDB" id="A0AAU8JEX8"/>
<evidence type="ECO:0000259" key="1">
    <source>
        <dbReference type="Pfam" id="PF07176"/>
    </source>
</evidence>
<keyword evidence="2" id="KW-0378">Hydrolase</keyword>
<proteinExistence type="predicted"/>
<sequence>MAVCLVTTSLVFIQSPQTVAQTVVQQVTLTYGPQKLTIPMSELETFAETGEASKVIRFISGFVSDDTEMFRTALTQKVTAPSPMFLNQAMDFIVGELFLFEIGQVIHTPSRKNVIEALRSSIGLSVLDDRQVSLLEVIEKYPAQELFIDAKKLNQASKYITFLVNGAEKGLMFVRETLGDLIC</sequence>
<dbReference type="GO" id="GO:0016787">
    <property type="term" value="F:hydrolase activity"/>
    <property type="evidence" value="ECO:0007669"/>
    <property type="project" value="UniProtKB-KW"/>
</dbReference>
<dbReference type="RefSeq" id="WP_054467119.1">
    <property type="nucleotide sequence ID" value="NZ_CP159837.1"/>
</dbReference>
<reference evidence="2" key="1">
    <citation type="submission" date="2024-07" db="EMBL/GenBank/DDBJ databases">
        <authorList>
            <person name="Kim Y.J."/>
            <person name="Jeong J.Y."/>
        </authorList>
    </citation>
    <scope>NUCLEOTIDE SEQUENCE</scope>
    <source>
        <strain evidence="2">GIHE-MW2</strain>
    </source>
</reference>
<protein>
    <submittedName>
        <fullName evidence="2">Alpha/beta hydrolase</fullName>
    </submittedName>
</protein>
<dbReference type="EMBL" id="CP159837">
    <property type="protein sequence ID" value="XCM37293.1"/>
    <property type="molecule type" value="Genomic_DNA"/>
</dbReference>
<feature type="domain" description="DUF1400" evidence="1">
    <location>
        <begin position="25"/>
        <end position="149"/>
    </location>
</feature>
<name>A0AAU8JEX8_9CYAN</name>
<organism evidence="2">
    <name type="scientific">Planktothricoides raciborskii GIHE-MW2</name>
    <dbReference type="NCBI Taxonomy" id="2792601"/>
    <lineage>
        <taxon>Bacteria</taxon>
        <taxon>Bacillati</taxon>
        <taxon>Cyanobacteriota</taxon>
        <taxon>Cyanophyceae</taxon>
        <taxon>Oscillatoriophycideae</taxon>
        <taxon>Oscillatoriales</taxon>
        <taxon>Oscillatoriaceae</taxon>
        <taxon>Planktothricoides</taxon>
    </lineage>
</organism>